<evidence type="ECO:0000313" key="2">
    <source>
        <dbReference type="Proteomes" id="UP000237968"/>
    </source>
</evidence>
<dbReference type="SUPFAM" id="SSF52540">
    <property type="entry name" value="P-loop containing nucleoside triphosphate hydrolases"/>
    <property type="match status" value="1"/>
</dbReference>
<dbReference type="InterPro" id="IPR052736">
    <property type="entry name" value="Stf3_sulfotransferase"/>
</dbReference>
<dbReference type="PANTHER" id="PTHR36451">
    <property type="entry name" value="PAPS-DEPENDENT SULFOTRANSFERASE STF3"/>
    <property type="match status" value="1"/>
</dbReference>
<dbReference type="Gene3D" id="3.40.50.300">
    <property type="entry name" value="P-loop containing nucleotide triphosphate hydrolases"/>
    <property type="match status" value="1"/>
</dbReference>
<dbReference type="Proteomes" id="UP000237968">
    <property type="component" value="Unassembled WGS sequence"/>
</dbReference>
<organism evidence="1 2">
    <name type="scientific">Enhygromyxa salina</name>
    <dbReference type="NCBI Taxonomy" id="215803"/>
    <lineage>
        <taxon>Bacteria</taxon>
        <taxon>Pseudomonadati</taxon>
        <taxon>Myxococcota</taxon>
        <taxon>Polyangia</taxon>
        <taxon>Nannocystales</taxon>
        <taxon>Nannocystaceae</taxon>
        <taxon>Enhygromyxa</taxon>
    </lineage>
</organism>
<dbReference type="AlphaFoldDB" id="A0A2S9XIY9"/>
<dbReference type="PANTHER" id="PTHR36451:SF1">
    <property type="entry name" value="OMEGA-HYDROXY-BETA-DIHYDROMENAQUINONE-9 SULFOTRANSFERASE STF3"/>
    <property type="match status" value="1"/>
</dbReference>
<reference evidence="1 2" key="1">
    <citation type="submission" date="2018-03" db="EMBL/GenBank/DDBJ databases">
        <title>Draft Genome Sequences of the Obligatory Marine Myxobacteria Enhygromyxa salina SWB005.</title>
        <authorList>
            <person name="Poehlein A."/>
            <person name="Moghaddam J.A."/>
            <person name="Harms H."/>
            <person name="Alanjari M."/>
            <person name="Koenig G.M."/>
            <person name="Daniel R."/>
            <person name="Schaeberle T.F."/>
        </authorList>
    </citation>
    <scope>NUCLEOTIDE SEQUENCE [LARGE SCALE GENOMIC DNA]</scope>
    <source>
        <strain evidence="1 2">SWB005</strain>
    </source>
</reference>
<dbReference type="EMBL" id="PVNK01000204">
    <property type="protein sequence ID" value="PRP92813.1"/>
    <property type="molecule type" value="Genomic_DNA"/>
</dbReference>
<gene>
    <name evidence="1" type="ORF">ENSA5_47260</name>
</gene>
<comment type="caution">
    <text evidence="1">The sequence shown here is derived from an EMBL/GenBank/DDBJ whole genome shotgun (WGS) entry which is preliminary data.</text>
</comment>
<protein>
    <recommendedName>
        <fullName evidence="3">Sulfotransferase domain protein</fullName>
    </recommendedName>
</protein>
<sequence length="371" mass="41926">MDIPLEDEFRPAFAALTKALRQEARLSAAGRTRTIERLIAQLGERAALAELERSEPAIAQLEVARPIVITGFPRTGTTLLHNLLARVEGLWAPPLWQLVAPAASAHDDDAWERAQRSETATMLDELYAAAPSFRSIHPMDPAWPDQCNWLLRKSFSTMANAFTWFVPGYVQFLSTCDMRPAYADHQRWLRALLHRRQRRLGAVPRLALKDPFHMWHAQALLAVYPDATIIQLHREPAQVVPSFASLCATLQTVDTDSPRRPAEIGRFCLYILGRGLEALERARQQLPADRFVDLSYRELVASPGAVLRKLGARLDFNAEGVAVEEAGEWLERNRQHKSGRHQYSLDDFGLTPEVIDEYFATYRSRFGPLLA</sequence>
<evidence type="ECO:0008006" key="3">
    <source>
        <dbReference type="Google" id="ProtNLM"/>
    </source>
</evidence>
<evidence type="ECO:0000313" key="1">
    <source>
        <dbReference type="EMBL" id="PRP92813.1"/>
    </source>
</evidence>
<accession>A0A2S9XIY9</accession>
<dbReference type="InterPro" id="IPR027417">
    <property type="entry name" value="P-loop_NTPase"/>
</dbReference>
<proteinExistence type="predicted"/>
<name>A0A2S9XIY9_9BACT</name>
<keyword evidence="2" id="KW-1185">Reference proteome</keyword>
<dbReference type="Pfam" id="PF13469">
    <property type="entry name" value="Sulfotransfer_3"/>
    <property type="match status" value="1"/>
</dbReference>